<evidence type="ECO:0000256" key="2">
    <source>
        <dbReference type="SAM" id="Phobius"/>
    </source>
</evidence>
<organism evidence="3">
    <name type="scientific">Black raspberry necrosis virus</name>
    <dbReference type="NCBI Taxonomy" id="367301"/>
    <lineage>
        <taxon>Viruses</taxon>
        <taxon>Riboviria</taxon>
        <taxon>Orthornavirae</taxon>
        <taxon>Pisuviricota</taxon>
        <taxon>Pisoniviricetes</taxon>
        <taxon>Picornavirales</taxon>
        <taxon>Secoviridae</taxon>
        <taxon>Sadwavirus</taxon>
        <taxon>Stramovirus</taxon>
        <taxon>Sadwavirus rubi</taxon>
    </lineage>
</organism>
<evidence type="ECO:0000256" key="1">
    <source>
        <dbReference type="SAM" id="MobiDB-lite"/>
    </source>
</evidence>
<keyword evidence="2" id="KW-0812">Transmembrane</keyword>
<feature type="compositionally biased region" description="Basic and acidic residues" evidence="1">
    <location>
        <begin position="453"/>
        <end position="463"/>
    </location>
</feature>
<feature type="transmembrane region" description="Helical" evidence="2">
    <location>
        <begin position="6"/>
        <end position="35"/>
    </location>
</feature>
<evidence type="ECO:0000313" key="3">
    <source>
        <dbReference type="EMBL" id="QRG29091.1"/>
    </source>
</evidence>
<reference evidence="3" key="1">
    <citation type="submission" date="2020-03" db="EMBL/GenBank/DDBJ databases">
        <title>First Report of Black raspberry necrosis virus and Rasppberry leaf mottle virus in Bosnia and Herzegovina.</title>
        <authorList>
            <person name="Radulovic M."/>
            <person name="Mavric-Plesko I."/>
            <person name="Maclot F."/>
            <person name="Delic D."/>
            <person name="Massart S."/>
        </authorList>
    </citation>
    <scope>NUCLEOTIDE SEQUENCE</scope>
    <source>
        <strain evidence="3">RMG</strain>
    </source>
</reference>
<feature type="region of interest" description="Disordered" evidence="1">
    <location>
        <begin position="447"/>
        <end position="471"/>
    </location>
</feature>
<keyword evidence="2" id="KW-1133">Transmembrane helix</keyword>
<proteinExistence type="predicted"/>
<feature type="transmembrane region" description="Helical" evidence="2">
    <location>
        <begin position="56"/>
        <end position="75"/>
    </location>
</feature>
<accession>A0A890CAJ9</accession>
<dbReference type="EMBL" id="MT156349">
    <property type="protein sequence ID" value="QRG29091.1"/>
    <property type="molecule type" value="Genomic_RNA"/>
</dbReference>
<protein>
    <submittedName>
        <fullName evidence="3">Polyprotein</fullName>
    </submittedName>
</protein>
<sequence>MLWFLIYFILSLVILLLSFYSLVLIPYNSPAYVFVELRKKHLRFRFTCSVRYSFRSLLVEQVIGALFWIALIYLVRVVQLSFRLLFRVSARSVARCISLSKSFYVMSSSNIQEAYDKAAAAFNDSSSSIAQAIALSKEKAWLARPDECEAAITTMLSKGKIYVTNNIRNRLLWRSVPSAVMGHFNTGFVPAVSTKESKEPTISNVVLSDAVKKYLADVGYTTTQYKTSATGKIRGVTSQQPAAIVRVDVMSLRTESLVSQSNAGVTLSLALDGRAKKPEAAILGGHLHFTKDDAISTSLFYPRFSLSSQEKNLDECVQVWSTSQGYNLKPGSIASATCSAMVGEVTTQMGATSMIAPVMDQLEKAKKQTMSLGALPIHPYRPTENNVDEVVMNWEGATTSLDFIGSSAGTSEWAPRNSEGNRSIRFSGLKAIDGPGTSNEKHFITQEELLEEENPREPRERPNVRPRPARNYDDDFVEEGDGMPMQPIVIAKEHIHFPDSDYLKEDVHIYTGSVSVPQVSTDTAVLAFLNLFEGMGLDDSKDPFISKLKLASLVVPKFKVRVRFSLPSMYSCPIIISWDEGRCIGDTYALEDLVQLPFCVVGPTVGQAYTDFSFETYGRTGAFSLARKISCSAGTLYFSCMPHDFATLEGKISLHYEIWLGQGTIISQGLFPQLPSQKATLVTGLTERTYCANLVGNTHLGRMVLDHNTDTEKFFLLAVRPGVGAISSDGKTIYGSNMSALCANWAFWNGTACISVNITARQNVAGQLSIYTLPPGYNTRKLREKDCYHWPREVITFNGSQVYKFKALANSWLGACSTVGGAFVDQNDQNGNTLSFAVFINAGPSSCAGFSTQVDVLFTLTNIEDLTLSERITPQTHRAPRPTANYAPRKPWESKVLATQTEEIVEQGFGIQPPNFHRLYTLRNLKQTSEETWILPFTLAEPKRSNWKNCKVYNYESPELAADKEPLVIIDSTNPYRLLVQGSCFYSCHLEASVSLSSTKKKASAVTVGILKNPFYHKEIGRAQKDGDVFGGGLRDATSILPGNIAILTQPERENIRSCCRPDLEKSGRAFLDTPSFLCIIIPANSDVTEVETGYSVKGPLSLYGIGLPSPVDIPPTSKDRYMPHLTVGNPVIATTSENSALMPIGWWDSLKEEKLWSKYRKHCEIREPTKEHVQYLERKFRDNCFRVYNVYEPDAELKSRMHLKFTKPKFTPGQDYALNMQFWLGSSRDNMYELIWRFDDSYPEGYIISYSTNMGNGNWDKHTQWMSNLDRFAPRDEVDFGIQRHSDHSMTIFIDGIKAGEVRGCFPLGNILAGWEYQVDLRFALVRKGSIPFSFRPTGTLRDVYINDLPSPMSLVRVETTSIQSNSSMYPLEPVQVGVAPAQLDYYLSNNIGFAKRGATKNTTQSNRKRVEKHGKLEEVVGEEEGGTRGEEVPTQEILSASPHLGSTIPVAYNTNIKGKGKGIEPMERVRIGSSWVRERNGRRRPEPMYPYGRLEKLDNSLRNEPQTEKHHHFKWRGIEVSEGTDYHVCYRIGRTPFYGCCERDETPVNTIPLAIREEAEESVRRRVLEALNPDELFEQYSHMYSQDILMEACSLTIQDYPPGNIKYVDVLDGVLKEFGVNIRDYRYKENCGCCGRKEMVLQCNKGWRLNALRRGGFSIREGRRTGLDYLGSPSWTGGVIGITSDLTPVVTRHVFGELVDQVARSMLAENQNNVPGYLKELEKFHPGALGL</sequence>
<name>A0A890CAJ9_9SECO</name>
<keyword evidence="2" id="KW-0472">Membrane</keyword>